<dbReference type="PIRSF" id="PIRSF030140">
    <property type="entry name" value="UCP030140"/>
    <property type="match status" value="1"/>
</dbReference>
<dbReference type="Pfam" id="PF08761">
    <property type="entry name" value="dUTPase_2"/>
    <property type="match status" value="1"/>
</dbReference>
<sequence>MNWDELYDLQKELDEKIRESHSLTRDAILEDKFLALLVEVSELANETRCFKFWSQKGPSDDSVILEEFVDGIHFILSLGLDFNYRYKQESIKKINDSQTKLFHLIIEKIYQFKQNPTKENYQVMMKAYIQLGYQLGFNEQEIYNAYLDKNKVNHNRQEFGY</sequence>
<gene>
    <name evidence="1" type="ORF">E3U55_00930</name>
</gene>
<dbReference type="Proteomes" id="UP000297975">
    <property type="component" value="Unassembled WGS sequence"/>
</dbReference>
<protein>
    <submittedName>
        <fullName evidence="1">dUTPase</fullName>
    </submittedName>
</protein>
<name>A0A4Y8IX42_9BACI</name>
<dbReference type="EMBL" id="SOPW01000001">
    <property type="protein sequence ID" value="TFB24985.1"/>
    <property type="molecule type" value="Genomic_DNA"/>
</dbReference>
<keyword evidence="2" id="KW-1185">Reference proteome</keyword>
<reference evidence="1 2" key="1">
    <citation type="submission" date="2019-03" db="EMBL/GenBank/DDBJ databases">
        <authorList>
            <person name="He R.-H."/>
        </authorList>
    </citation>
    <scope>NUCLEOTIDE SEQUENCE [LARGE SCALE GENOMIC DNA]</scope>
    <source>
        <strain evidence="2">SH 714</strain>
    </source>
</reference>
<dbReference type="InterPro" id="IPR014871">
    <property type="entry name" value="dUTPase/dCTP_pyrophosphatase"/>
</dbReference>
<proteinExistence type="predicted"/>
<dbReference type="CDD" id="cd11527">
    <property type="entry name" value="NTP-PPase_dUTPase"/>
    <property type="match status" value="1"/>
</dbReference>
<dbReference type="OrthoDB" id="5506143at2"/>
<evidence type="ECO:0000313" key="2">
    <source>
        <dbReference type="Proteomes" id="UP000297975"/>
    </source>
</evidence>
<dbReference type="RefSeq" id="WP_134338445.1">
    <property type="nucleotide sequence ID" value="NZ_SOPW01000001.1"/>
</dbReference>
<dbReference type="SUPFAM" id="SSF101386">
    <property type="entry name" value="all-alpha NTP pyrophosphatases"/>
    <property type="match status" value="1"/>
</dbReference>
<comment type="caution">
    <text evidence="1">The sequence shown here is derived from an EMBL/GenBank/DDBJ whole genome shotgun (WGS) entry which is preliminary data.</text>
</comment>
<dbReference type="AlphaFoldDB" id="A0A4Y8IX42"/>
<organism evidence="1 2">
    <name type="scientific">Filobacillus milosensis</name>
    <dbReference type="NCBI Taxonomy" id="94137"/>
    <lineage>
        <taxon>Bacteria</taxon>
        <taxon>Bacillati</taxon>
        <taxon>Bacillota</taxon>
        <taxon>Bacilli</taxon>
        <taxon>Bacillales</taxon>
        <taxon>Bacillaceae</taxon>
        <taxon>Filobacillus</taxon>
    </lineage>
</organism>
<accession>A0A4Y8IX42</accession>
<evidence type="ECO:0000313" key="1">
    <source>
        <dbReference type="EMBL" id="TFB24985.1"/>
    </source>
</evidence>
<dbReference type="InterPro" id="IPR016947">
    <property type="entry name" value="UCP030140"/>
</dbReference>
<dbReference type="Gene3D" id="1.10.4010.10">
    <property type="entry name" value="Type II deoxyuridine triphosphatase"/>
    <property type="match status" value="1"/>
</dbReference>